<dbReference type="AlphaFoldDB" id="A0A7W3IPV3"/>
<evidence type="ECO:0000259" key="3">
    <source>
        <dbReference type="PROSITE" id="PS50868"/>
    </source>
</evidence>
<proteinExistence type="inferred from homology"/>
<organism evidence="4 5">
    <name type="scientific">Microlunatus kandeliicorticis</name>
    <dbReference type="NCBI Taxonomy" id="1759536"/>
    <lineage>
        <taxon>Bacteria</taxon>
        <taxon>Bacillati</taxon>
        <taxon>Actinomycetota</taxon>
        <taxon>Actinomycetes</taxon>
        <taxon>Propionibacteriales</taxon>
        <taxon>Propionibacteriaceae</taxon>
        <taxon>Microlunatus</taxon>
    </lineage>
</organism>
<dbReference type="Gene3D" id="1.10.10.10">
    <property type="entry name" value="Winged helix-like DNA-binding domain superfamily/Winged helix DNA-binding domain"/>
    <property type="match status" value="1"/>
</dbReference>
<name>A0A7W3IPV3_9ACTN</name>
<comment type="caution">
    <text evidence="4">The sequence shown here is derived from an EMBL/GenBank/DDBJ whole genome shotgun (WGS) entry which is preliminary data.</text>
</comment>
<dbReference type="SUPFAM" id="SSF53067">
    <property type="entry name" value="Actin-like ATPase domain"/>
    <property type="match status" value="2"/>
</dbReference>
<keyword evidence="4" id="KW-0418">Kinase</keyword>
<dbReference type="GO" id="GO:0004340">
    <property type="term" value="F:glucokinase activity"/>
    <property type="evidence" value="ECO:0007669"/>
    <property type="project" value="UniProtKB-EC"/>
</dbReference>
<evidence type="ECO:0000256" key="1">
    <source>
        <dbReference type="ARBA" id="ARBA00006479"/>
    </source>
</evidence>
<dbReference type="SUPFAM" id="SSF46785">
    <property type="entry name" value="Winged helix' DNA-binding domain"/>
    <property type="match status" value="1"/>
</dbReference>
<dbReference type="PROSITE" id="PS50868">
    <property type="entry name" value="POST_SET"/>
    <property type="match status" value="1"/>
</dbReference>
<dbReference type="EC" id="2.7.1.2" evidence="4"/>
<feature type="region of interest" description="Disordered" evidence="2">
    <location>
        <begin position="1"/>
        <end position="22"/>
    </location>
</feature>
<dbReference type="InterPro" id="IPR036390">
    <property type="entry name" value="WH_DNA-bd_sf"/>
</dbReference>
<comment type="similarity">
    <text evidence="1">Belongs to the ROK (NagC/XylR) family.</text>
</comment>
<dbReference type="InterPro" id="IPR043129">
    <property type="entry name" value="ATPase_NBD"/>
</dbReference>
<keyword evidence="5" id="KW-1185">Reference proteome</keyword>
<dbReference type="Pfam" id="PF00480">
    <property type="entry name" value="ROK"/>
    <property type="match status" value="1"/>
</dbReference>
<dbReference type="EMBL" id="JACGWT010000001">
    <property type="protein sequence ID" value="MBA8793029.1"/>
    <property type="molecule type" value="Genomic_DNA"/>
</dbReference>
<dbReference type="RefSeq" id="WP_182558591.1">
    <property type="nucleotide sequence ID" value="NZ_JACGWT010000001.1"/>
</dbReference>
<feature type="domain" description="Post-SET" evidence="3">
    <location>
        <begin position="262"/>
        <end position="278"/>
    </location>
</feature>
<dbReference type="PANTHER" id="PTHR18964:SF173">
    <property type="entry name" value="GLUCOKINASE"/>
    <property type="match status" value="1"/>
</dbReference>
<gene>
    <name evidence="4" type="ORF">FHX74_000623</name>
</gene>
<dbReference type="Gene3D" id="3.30.420.40">
    <property type="match status" value="2"/>
</dbReference>
<evidence type="ECO:0000313" key="5">
    <source>
        <dbReference type="Proteomes" id="UP000523079"/>
    </source>
</evidence>
<keyword evidence="4" id="KW-0808">Transferase</keyword>
<evidence type="ECO:0000313" key="4">
    <source>
        <dbReference type="EMBL" id="MBA8793029.1"/>
    </source>
</evidence>
<reference evidence="4 5" key="1">
    <citation type="submission" date="2020-07" db="EMBL/GenBank/DDBJ databases">
        <title>Sequencing the genomes of 1000 actinobacteria strains.</title>
        <authorList>
            <person name="Klenk H.-P."/>
        </authorList>
    </citation>
    <scope>NUCLEOTIDE SEQUENCE [LARGE SCALE GENOMIC DNA]</scope>
    <source>
        <strain evidence="4 5">DSM 100723</strain>
    </source>
</reference>
<evidence type="ECO:0000256" key="2">
    <source>
        <dbReference type="SAM" id="MobiDB-lite"/>
    </source>
</evidence>
<dbReference type="InterPro" id="IPR000600">
    <property type="entry name" value="ROK"/>
</dbReference>
<protein>
    <submittedName>
        <fullName evidence="4">Glucokinase</fullName>
        <ecNumber evidence="4">2.7.1.2</ecNumber>
    </submittedName>
</protein>
<dbReference type="InterPro" id="IPR036388">
    <property type="entry name" value="WH-like_DNA-bd_sf"/>
</dbReference>
<dbReference type="Proteomes" id="UP000523079">
    <property type="component" value="Unassembled WGS sequence"/>
</dbReference>
<dbReference type="PANTHER" id="PTHR18964">
    <property type="entry name" value="ROK (REPRESSOR, ORF, KINASE) FAMILY"/>
    <property type="match status" value="1"/>
</dbReference>
<sequence>MVRTVEMAAAPTPARNGSGPTAAQVDGAGHLLALVRAGRATTTSELAAATQLARSTVQQRLDFLCEAGLLEVAAQLTGQRGRPAGRYVFRPRAGHVLSAHLGLTGCRTALSDLDGVVLADRLDPVDLGEGPEGLVRVVEHGFSALLRRARVRLGSVVGIGVGVPSELELRGFARSLGTASTGWDRDRLETALRGRYRVPVLLDLDVNLLALAEHRTSWPESEVMVCAKLGTLIDAALVVRGVPVRGVSGLAGELGHIRVAGSEVPCTCGSTGCLNAVASGQALVRRLQQSGFALDHVRDVLRLAEDGVPEAVQALRESGRAVGEALSSVVNLLNPGAIAVWGYLADSEPLLAGIRESVYRLALPGSSEQLEVVTTALGDQAGVRGAAMHVVDRVLAPTSVDRMLVTGDWSTDLDLTER</sequence>
<accession>A0A7W3IPV3</accession>
<dbReference type="InterPro" id="IPR003616">
    <property type="entry name" value="Post-SET_dom"/>
</dbReference>